<dbReference type="InterPro" id="IPR057135">
    <property type="entry name" value="At4g27190-like_LRR"/>
</dbReference>
<feature type="domain" description="Disease resistance protein At4g27190-like leucine-rich repeats" evidence="2">
    <location>
        <begin position="2"/>
        <end position="95"/>
    </location>
</feature>
<organism evidence="3">
    <name type="scientific">Manihot esculenta</name>
    <name type="common">Cassava</name>
    <name type="synonym">Jatropha manihot</name>
    <dbReference type="NCBI Taxonomy" id="3983"/>
    <lineage>
        <taxon>Eukaryota</taxon>
        <taxon>Viridiplantae</taxon>
        <taxon>Streptophyta</taxon>
        <taxon>Embryophyta</taxon>
        <taxon>Tracheophyta</taxon>
        <taxon>Spermatophyta</taxon>
        <taxon>Magnoliopsida</taxon>
        <taxon>eudicotyledons</taxon>
        <taxon>Gunneridae</taxon>
        <taxon>Pentapetalae</taxon>
        <taxon>rosids</taxon>
        <taxon>fabids</taxon>
        <taxon>Malpighiales</taxon>
        <taxon>Euphorbiaceae</taxon>
        <taxon>Crotonoideae</taxon>
        <taxon>Manihoteae</taxon>
        <taxon>Manihot</taxon>
    </lineage>
</organism>
<dbReference type="OMA" id="KITECPK"/>
<dbReference type="SUPFAM" id="SSF52047">
    <property type="entry name" value="RNI-like"/>
    <property type="match status" value="1"/>
</dbReference>
<dbReference type="InterPro" id="IPR050905">
    <property type="entry name" value="Plant_NBS-LRR"/>
</dbReference>
<dbReference type="EMBL" id="CM004396">
    <property type="protein sequence ID" value="OAY38607.1"/>
    <property type="molecule type" value="Genomic_DNA"/>
</dbReference>
<accession>A0A2C9V403</accession>
<dbReference type="InterPro" id="IPR032675">
    <property type="entry name" value="LRR_dom_sf"/>
</dbReference>
<gene>
    <name evidence="3" type="ORF">MANES_10G028300</name>
</gene>
<dbReference type="AlphaFoldDB" id="A0A2C9V403"/>
<protein>
    <recommendedName>
        <fullName evidence="2">Disease resistance protein At4g27190-like leucine-rich repeats domain-containing protein</fullName>
    </recommendedName>
</protein>
<dbReference type="Gene3D" id="3.80.10.10">
    <property type="entry name" value="Ribonuclease Inhibitor"/>
    <property type="match status" value="1"/>
</dbReference>
<sequence length="166" mass="19167">MLIVEQCDSLEKIFDLEGMNADEGHAGLMPWLQELHAIDLPKLRHIWSKDPQGILSFKNLKLLKFCNCSSLRNILTLPMALELVRLERMEVKRCNMLEQIINKEGEREDEGVWDKRIFPSLQSISLECLPSLTSFYSGSDVLRCLSLKQVDIVDCPKMMNPFPQFQ</sequence>
<dbReference type="PANTHER" id="PTHR33463:SF149">
    <property type="entry name" value="NB-ARC DOMAIN-CONTAINING PROTEIN"/>
    <property type="match status" value="1"/>
</dbReference>
<dbReference type="Pfam" id="PF23247">
    <property type="entry name" value="LRR_RPS2"/>
    <property type="match status" value="1"/>
</dbReference>
<dbReference type="PANTHER" id="PTHR33463">
    <property type="entry name" value="NB-ARC DOMAIN-CONTAINING PROTEIN-RELATED"/>
    <property type="match status" value="1"/>
</dbReference>
<proteinExistence type="predicted"/>
<evidence type="ECO:0000313" key="3">
    <source>
        <dbReference type="EMBL" id="OAY38607.1"/>
    </source>
</evidence>
<keyword evidence="1" id="KW-0611">Plant defense</keyword>
<name>A0A2C9V403_MANES</name>
<evidence type="ECO:0000256" key="1">
    <source>
        <dbReference type="ARBA" id="ARBA00022821"/>
    </source>
</evidence>
<reference evidence="3" key="1">
    <citation type="submission" date="2016-02" db="EMBL/GenBank/DDBJ databases">
        <title>WGS assembly of Manihot esculenta.</title>
        <authorList>
            <person name="Bredeson J.V."/>
            <person name="Prochnik S.E."/>
            <person name="Lyons J.B."/>
            <person name="Schmutz J."/>
            <person name="Grimwood J."/>
            <person name="Vrebalov J."/>
            <person name="Bart R.S."/>
            <person name="Amuge T."/>
            <person name="Ferguson M.E."/>
            <person name="Green R."/>
            <person name="Putnam N."/>
            <person name="Stites J."/>
            <person name="Rounsley S."/>
            <person name="Rokhsar D.S."/>
        </authorList>
    </citation>
    <scope>NUCLEOTIDE SEQUENCE [LARGE SCALE GENOMIC DNA]</scope>
    <source>
        <tissue evidence="3">Leaf</tissue>
    </source>
</reference>
<evidence type="ECO:0000259" key="2">
    <source>
        <dbReference type="Pfam" id="PF23247"/>
    </source>
</evidence>